<feature type="transmembrane region" description="Helical" evidence="8">
    <location>
        <begin position="445"/>
        <end position="465"/>
    </location>
</feature>
<feature type="transmembrane region" description="Helical" evidence="8">
    <location>
        <begin position="239"/>
        <end position="260"/>
    </location>
</feature>
<evidence type="ECO:0000256" key="2">
    <source>
        <dbReference type="ARBA" id="ARBA00022475"/>
    </source>
</evidence>
<evidence type="ECO:0000256" key="8">
    <source>
        <dbReference type="SAM" id="Phobius"/>
    </source>
</evidence>
<dbReference type="InterPro" id="IPR001750">
    <property type="entry name" value="ND/Mrp_TM"/>
</dbReference>
<dbReference type="PRINTS" id="PR01434">
    <property type="entry name" value="NADHDHGNASE5"/>
</dbReference>
<feature type="transmembrane region" description="Helical" evidence="8">
    <location>
        <begin position="105"/>
        <end position="120"/>
    </location>
</feature>
<dbReference type="PANTHER" id="PTHR42682:SF5">
    <property type="entry name" value="HYDROGENASE-4 COMPONENT F"/>
    <property type="match status" value="1"/>
</dbReference>
<comment type="caution">
    <text evidence="11">The sequence shown here is derived from an EMBL/GenBank/DDBJ whole genome shotgun (WGS) entry which is preliminary data.</text>
</comment>
<feature type="transmembrane region" description="Helical" evidence="8">
    <location>
        <begin position="28"/>
        <end position="53"/>
    </location>
</feature>
<dbReference type="GO" id="GO:0005886">
    <property type="term" value="C:plasma membrane"/>
    <property type="evidence" value="ECO:0007669"/>
    <property type="project" value="UniProtKB-SubCell"/>
</dbReference>
<organism evidence="11 12">
    <name type="scientific">Candidatus Falkowbacteria bacterium CG10_big_fil_rev_8_21_14_0_10_39_9</name>
    <dbReference type="NCBI Taxonomy" id="1974566"/>
    <lineage>
        <taxon>Bacteria</taxon>
        <taxon>Candidatus Falkowiibacteriota</taxon>
    </lineage>
</organism>
<gene>
    <name evidence="11" type="ORF">COT98_01705</name>
</gene>
<evidence type="ECO:0000256" key="1">
    <source>
        <dbReference type="ARBA" id="ARBA00004651"/>
    </source>
</evidence>
<dbReference type="AlphaFoldDB" id="A0A2M6WQ57"/>
<evidence type="ECO:0000256" key="4">
    <source>
        <dbReference type="ARBA" id="ARBA00022989"/>
    </source>
</evidence>
<feature type="transmembrane region" description="Helical" evidence="8">
    <location>
        <begin position="404"/>
        <end position="424"/>
    </location>
</feature>
<dbReference type="PANTHER" id="PTHR42682">
    <property type="entry name" value="HYDROGENASE-4 COMPONENT F"/>
    <property type="match status" value="1"/>
</dbReference>
<evidence type="ECO:0000259" key="9">
    <source>
        <dbReference type="Pfam" id="PF00361"/>
    </source>
</evidence>
<name>A0A2M6WQ57_9BACT</name>
<keyword evidence="6 8" id="KW-0472">Membrane</keyword>
<evidence type="ECO:0000256" key="6">
    <source>
        <dbReference type="ARBA" id="ARBA00023136"/>
    </source>
</evidence>
<feature type="transmembrane region" description="Helical" evidence="8">
    <location>
        <begin position="6"/>
        <end position="21"/>
    </location>
</feature>
<feature type="transmembrane region" description="Helical" evidence="8">
    <location>
        <begin position="362"/>
        <end position="384"/>
    </location>
</feature>
<feature type="transmembrane region" description="Helical" evidence="8">
    <location>
        <begin position="272"/>
        <end position="294"/>
    </location>
</feature>
<evidence type="ECO:0000256" key="5">
    <source>
        <dbReference type="ARBA" id="ARBA00023002"/>
    </source>
</evidence>
<evidence type="ECO:0000313" key="11">
    <source>
        <dbReference type="EMBL" id="PIT94920.1"/>
    </source>
</evidence>
<feature type="domain" description="NADH-Ubiquinone oxidoreductase (complex I) chain 5 N-terminal" evidence="10">
    <location>
        <begin position="60"/>
        <end position="91"/>
    </location>
</feature>
<dbReference type="Pfam" id="PF00361">
    <property type="entry name" value="Proton_antipo_M"/>
    <property type="match status" value="1"/>
</dbReference>
<evidence type="ECO:0000313" key="12">
    <source>
        <dbReference type="Proteomes" id="UP000228900"/>
    </source>
</evidence>
<dbReference type="GO" id="GO:0016491">
    <property type="term" value="F:oxidoreductase activity"/>
    <property type="evidence" value="ECO:0007669"/>
    <property type="project" value="UniProtKB-KW"/>
</dbReference>
<dbReference type="InterPro" id="IPR001516">
    <property type="entry name" value="Proton_antipo_N"/>
</dbReference>
<dbReference type="InterPro" id="IPR052175">
    <property type="entry name" value="ComplexI-like_HydComp"/>
</dbReference>
<feature type="domain" description="NADH:quinone oxidoreductase/Mrp antiporter transmembrane" evidence="9">
    <location>
        <begin position="126"/>
        <end position="417"/>
    </location>
</feature>
<keyword evidence="2" id="KW-1003">Cell membrane</keyword>
<reference evidence="12" key="1">
    <citation type="submission" date="2017-09" db="EMBL/GenBank/DDBJ databases">
        <title>Depth-based differentiation of microbial function through sediment-hosted aquifers and enrichment of novel symbionts in the deep terrestrial subsurface.</title>
        <authorList>
            <person name="Probst A.J."/>
            <person name="Ladd B."/>
            <person name="Jarett J.K."/>
            <person name="Geller-Mcgrath D.E."/>
            <person name="Sieber C.M.K."/>
            <person name="Emerson J.B."/>
            <person name="Anantharaman K."/>
            <person name="Thomas B.C."/>
            <person name="Malmstrom R."/>
            <person name="Stieglmeier M."/>
            <person name="Klingl A."/>
            <person name="Woyke T."/>
            <person name="Ryan C.M."/>
            <person name="Banfield J.F."/>
        </authorList>
    </citation>
    <scope>NUCLEOTIDE SEQUENCE [LARGE SCALE GENOMIC DNA]</scope>
</reference>
<feature type="transmembrane region" description="Helical" evidence="8">
    <location>
        <begin position="65"/>
        <end position="85"/>
    </location>
</feature>
<evidence type="ECO:0000256" key="7">
    <source>
        <dbReference type="RuleBase" id="RU000320"/>
    </source>
</evidence>
<evidence type="ECO:0000256" key="3">
    <source>
        <dbReference type="ARBA" id="ARBA00022692"/>
    </source>
</evidence>
<proteinExistence type="predicted"/>
<dbReference type="EMBL" id="PFAQ01000029">
    <property type="protein sequence ID" value="PIT94920.1"/>
    <property type="molecule type" value="Genomic_DNA"/>
</dbReference>
<dbReference type="Pfam" id="PF00662">
    <property type="entry name" value="Proton_antipo_N"/>
    <property type="match status" value="1"/>
</dbReference>
<dbReference type="Proteomes" id="UP000228900">
    <property type="component" value="Unassembled WGS sequence"/>
</dbReference>
<keyword evidence="5" id="KW-0560">Oxidoreductase</keyword>
<sequence>MEFITIFTIISLSTVFCLVLKNRRLIEFVSVTAFLAVFVLAVSVAVRVSVAGVYTPNKYFSLDSLGSIVMLLISLVGLMAVIYSVKYLRAETAKQIIGFTRVKQYFIFLNLFSLAMFFAITSSSPIFAWISVEATTLSTAFLISFYNKPSSMEAAWKYLIINSVGLLLAFFGTLLYFTSLKMSGGFGFVTWNNLLSNIQSLDPAIAKIAFVFILIGYGTKVGLAPMHTWLPDAHSKAPVPISALLSGVLLNVAFVMILKFKVFTDLVVGPAFAQKLLIAFGLFSIFVAVFIIIGKKNYKRLLAYSSIENMGILALGFGFGGLAIFAAILHMIYHSLIKSALFLSAGNIFLKYSSTKIHNIKGAFTALSLTSVIFMAGFLAITGAPPFGILFTKIIILSAGLKNFSFVSIMALFLTAVLFIGFFKQVTNMMFGQKPTEIPMEKEKFWLIAPPLVLIFIALILSFYIPPFIYNLIASAAANY</sequence>
<accession>A0A2M6WQ57</accession>
<keyword evidence="4 8" id="KW-1133">Transmembrane helix</keyword>
<feature type="transmembrane region" description="Helical" evidence="8">
    <location>
        <begin position="126"/>
        <end position="146"/>
    </location>
</feature>
<feature type="transmembrane region" description="Helical" evidence="8">
    <location>
        <begin position="301"/>
        <end position="325"/>
    </location>
</feature>
<protein>
    <submittedName>
        <fullName evidence="11">Hydrogenase</fullName>
    </submittedName>
</protein>
<comment type="subcellular location">
    <subcellularLocation>
        <location evidence="1">Cell membrane</location>
        <topology evidence="1">Multi-pass membrane protein</topology>
    </subcellularLocation>
    <subcellularLocation>
        <location evidence="7">Membrane</location>
        <topology evidence="7">Multi-pass membrane protein</topology>
    </subcellularLocation>
</comment>
<evidence type="ECO:0000259" key="10">
    <source>
        <dbReference type="Pfam" id="PF00662"/>
    </source>
</evidence>
<feature type="transmembrane region" description="Helical" evidence="8">
    <location>
        <begin position="158"/>
        <end position="178"/>
    </location>
</feature>
<keyword evidence="3 7" id="KW-0812">Transmembrane</keyword>